<dbReference type="InterPro" id="IPR026131">
    <property type="entry name" value="MAMLD1"/>
</dbReference>
<feature type="compositionally biased region" description="Low complexity" evidence="1">
    <location>
        <begin position="607"/>
        <end position="618"/>
    </location>
</feature>
<feature type="region of interest" description="Disordered" evidence="1">
    <location>
        <begin position="799"/>
        <end position="826"/>
    </location>
</feature>
<feature type="region of interest" description="Disordered" evidence="1">
    <location>
        <begin position="353"/>
        <end position="392"/>
    </location>
</feature>
<evidence type="ECO:0000313" key="3">
    <source>
        <dbReference type="RefSeq" id="XP_070640721.1"/>
    </source>
</evidence>
<feature type="compositionally biased region" description="Polar residues" evidence="1">
    <location>
        <begin position="946"/>
        <end position="957"/>
    </location>
</feature>
<keyword evidence="2" id="KW-1185">Reference proteome</keyword>
<feature type="region of interest" description="Disordered" evidence="1">
    <location>
        <begin position="1006"/>
        <end position="1030"/>
    </location>
</feature>
<dbReference type="GeneID" id="109555420"/>
<reference evidence="3" key="1">
    <citation type="submission" date="2025-08" db="UniProtKB">
        <authorList>
            <consortium name="RefSeq"/>
        </authorList>
    </citation>
    <scope>IDENTIFICATION</scope>
    <source>
        <tissue evidence="3">Blood</tissue>
    </source>
</reference>
<name>A0ABM4RYU8_BOSIN</name>
<sequence length="1090" mass="115723">MPISNLNPRNSTFRARGAEPGGGNGASRLRPPLQRRRHELGRELKRPAAGGLGGHRPLARGDLPPRRPGCPRWGQPAPWALPPPPPPPPPPRELRSTAQGTTKRRQEGEDFQLSGMGDEGYPNQIKRPCLEDVTLSMGPGAHPSTACAQLQVPALPMNPSSTAMAAPGHPLLLDNSPRNGSVMGPPFAGPPTAEMGVKGPSIPYYDKTNSAPAVDQELQDLLEELTEIQESSQSELDLEKILGTKPEEPLVLQHHPPATLGATAKPTVQMPRLESLSSSKDFASSCSLDTGVSLQIPPSSAGFSYAITPASKQMASPSSSTGQAKNQAQVTLSAALPPLPVSQWHHAHQLKALAASKQGSSKKQLDPTTSWSGLPSPGLSPPYQPVPVVSPQPLPPFSPQGLMVSCMSSSSLPGTTLQGSPNTLLSSLAPSSSTVLGPARPYAPEKFPSPTLQQPPPFSTQTSILANLMSSTVKHPQGHLMSALPTSNTGPLTPYRPETLSSPSLPQQSFTAQCPLIQGLTTSAHPLCQPQPPASAIYKPKTLSMIMQQDLSSPSPGASEPFPFGHTKPLSHFMSEPGPQKMPSVPTTSRQPALLHYLQQPTPPPASSATASSTATLQLQQQPDLSSFLLQHVTQQPQRFQRSLALGDSMPSLPRQACCQLFSWTSVAGSMEHQLNHHWDPYPIRQHPQPGAVSPSKIREKQRSGLMAMTPEQRSSRIAQRMSQFQAIQDQVISKCSRTKASSPPSQRMIPPRDGLLHSSLSSGMASPIRQQSQETMGMLSPIPCRQQGIFSFRPPFPTPSHLGHNPLGSLGSIDQHMGMPKAAPAGVPLPRFYPSPLGSQALGPHQLRQPHMSGMSTVLHSTSWVVAAASLHTPVLREPPPSQAAHGMQQHYDSSTIFAKALVTTSLEAPVFPSQQAIVSPSQVAPEGRPSQKVGPAPAKPSFSLLGNKSVRQSPVQGPVPTPHATKSLQQSMVSFRPESPIQAIEPPSSVVAAAATSVVAASQSLASPCDRTGSPSELSSQSPLDDLISLPDCSEVDFDTFMMDSTESPDEDWMGNLRLISGTAEDQAADKGAEAQSAGHVPQNADKL</sequence>
<accession>A0ABM4RYU8</accession>
<feature type="region of interest" description="Disordered" evidence="1">
    <location>
        <begin position="921"/>
        <end position="966"/>
    </location>
</feature>
<dbReference type="PANTHER" id="PTHR15275">
    <property type="entry name" value="CG1 PROTEIN/F18"/>
    <property type="match status" value="1"/>
</dbReference>
<gene>
    <name evidence="3" type="primary">MAMLD1</name>
</gene>
<feature type="compositionally biased region" description="Polar residues" evidence="1">
    <location>
        <begin position="1015"/>
        <end position="1025"/>
    </location>
</feature>
<feature type="compositionally biased region" description="Polar residues" evidence="1">
    <location>
        <begin position="357"/>
        <end position="369"/>
    </location>
</feature>
<dbReference type="RefSeq" id="XP_070640721.1">
    <property type="nucleotide sequence ID" value="XM_070784620.1"/>
</dbReference>
<feature type="compositionally biased region" description="Polar residues" evidence="1">
    <location>
        <begin position="1"/>
        <end position="13"/>
    </location>
</feature>
<feature type="region of interest" description="Disordered" evidence="1">
    <location>
        <begin position="549"/>
        <end position="618"/>
    </location>
</feature>
<proteinExistence type="predicted"/>
<organism evidence="2 3">
    <name type="scientific">Bos indicus</name>
    <name type="common">Zebu</name>
    <dbReference type="NCBI Taxonomy" id="9915"/>
    <lineage>
        <taxon>Eukaryota</taxon>
        <taxon>Metazoa</taxon>
        <taxon>Chordata</taxon>
        <taxon>Craniata</taxon>
        <taxon>Vertebrata</taxon>
        <taxon>Euteleostomi</taxon>
        <taxon>Mammalia</taxon>
        <taxon>Eutheria</taxon>
        <taxon>Laurasiatheria</taxon>
        <taxon>Artiodactyla</taxon>
        <taxon>Ruminantia</taxon>
        <taxon>Pecora</taxon>
        <taxon>Bovidae</taxon>
        <taxon>Bovinae</taxon>
        <taxon>Bos</taxon>
    </lineage>
</organism>
<feature type="region of interest" description="Disordered" evidence="1">
    <location>
        <begin position="1"/>
        <end position="123"/>
    </location>
</feature>
<dbReference type="PANTHER" id="PTHR15275:SF0">
    <property type="entry name" value="MASTERMIND-LIKE DOMAIN-CONTAINING PROTEIN 1"/>
    <property type="match status" value="1"/>
</dbReference>
<protein>
    <submittedName>
        <fullName evidence="3">Mastermind-like domain-containing protein 1 isoform X1</fullName>
    </submittedName>
</protein>
<dbReference type="Proteomes" id="UP001652663">
    <property type="component" value="Chromosome X"/>
</dbReference>
<evidence type="ECO:0000313" key="2">
    <source>
        <dbReference type="Proteomes" id="UP001652663"/>
    </source>
</evidence>
<feature type="region of interest" description="Disordered" evidence="1">
    <location>
        <begin position="1063"/>
        <end position="1090"/>
    </location>
</feature>
<evidence type="ECO:0000256" key="1">
    <source>
        <dbReference type="SAM" id="MobiDB-lite"/>
    </source>
</evidence>
<feature type="compositionally biased region" description="Pro residues" evidence="1">
    <location>
        <begin position="79"/>
        <end position="91"/>
    </location>
</feature>
<feature type="compositionally biased region" description="Pro residues" evidence="1">
    <location>
        <begin position="378"/>
        <end position="392"/>
    </location>
</feature>